<dbReference type="PANTHER" id="PTHR47359:SF3">
    <property type="entry name" value="NLP_P60 DOMAIN-CONTAINING PROTEIN-RELATED"/>
    <property type="match status" value="1"/>
</dbReference>
<evidence type="ECO:0000256" key="3">
    <source>
        <dbReference type="ARBA" id="ARBA00022801"/>
    </source>
</evidence>
<dbReference type="PROSITE" id="PS51935">
    <property type="entry name" value="NLPC_P60"/>
    <property type="match status" value="1"/>
</dbReference>
<keyword evidence="4" id="KW-0788">Thiol protease</keyword>
<organism evidence="7 8">
    <name type="scientific">Haloechinothrix salitolerans</name>
    <dbReference type="NCBI Taxonomy" id="926830"/>
    <lineage>
        <taxon>Bacteria</taxon>
        <taxon>Bacillati</taxon>
        <taxon>Actinomycetota</taxon>
        <taxon>Actinomycetes</taxon>
        <taxon>Pseudonocardiales</taxon>
        <taxon>Pseudonocardiaceae</taxon>
        <taxon>Haloechinothrix</taxon>
    </lineage>
</organism>
<sequence>MRLGIVVSFALASVFGLVVAATTVVNVINAGERAQLMDVERVSCEAMIGPSQPGAPRVGATDTANLTKEQLDTVRLIISIGKKRKMPPRAWQVAIQAGMTESGLRNLYYGDRDSLGIFQMRPSMGWGTVSQVTDPPYQVNKFYDVLDAIPNWRSMRPGDAAQAVERSAFPDRYHRWEAMAVHLVENIGDISDAAGCGEGVGLALPPSKAAAKAIEFAMGERGKPYVWGAEGPDAYDCSGLMLRAFESAGIILPRVSRDQYHAGAMLPVEKAKPGDLLFWAYDESDPSTIHHVAMYIGNGKIVEAQQSGVPVHTRDVTFGEPEMLPVAVRPGV</sequence>
<evidence type="ECO:0000256" key="2">
    <source>
        <dbReference type="ARBA" id="ARBA00022670"/>
    </source>
</evidence>
<keyword evidence="2" id="KW-0645">Protease</keyword>
<evidence type="ECO:0000259" key="6">
    <source>
        <dbReference type="PROSITE" id="PS51935"/>
    </source>
</evidence>
<keyword evidence="5" id="KW-0732">Signal</keyword>
<accession>A0ABW2C900</accession>
<gene>
    <name evidence="7" type="ORF">ACFQGD_28185</name>
</gene>
<comment type="caution">
    <text evidence="7">The sequence shown here is derived from an EMBL/GenBank/DDBJ whole genome shotgun (WGS) entry which is preliminary data.</text>
</comment>
<keyword evidence="3" id="KW-0378">Hydrolase</keyword>
<dbReference type="RefSeq" id="WP_345406548.1">
    <property type="nucleotide sequence ID" value="NZ_BAABLA010000122.1"/>
</dbReference>
<reference evidence="8" key="1">
    <citation type="journal article" date="2019" name="Int. J. Syst. Evol. Microbiol.">
        <title>The Global Catalogue of Microorganisms (GCM) 10K type strain sequencing project: providing services to taxonomists for standard genome sequencing and annotation.</title>
        <authorList>
            <consortium name="The Broad Institute Genomics Platform"/>
            <consortium name="The Broad Institute Genome Sequencing Center for Infectious Disease"/>
            <person name="Wu L."/>
            <person name="Ma J."/>
        </authorList>
    </citation>
    <scope>NUCLEOTIDE SEQUENCE [LARGE SCALE GENOMIC DNA]</scope>
    <source>
        <strain evidence="8">KCTC 32255</strain>
    </source>
</reference>
<dbReference type="PANTHER" id="PTHR47359">
    <property type="entry name" value="PEPTIDOGLYCAN DL-ENDOPEPTIDASE CWLO"/>
    <property type="match status" value="1"/>
</dbReference>
<dbReference type="Pfam" id="PF00877">
    <property type="entry name" value="NLPC_P60"/>
    <property type="match status" value="1"/>
</dbReference>
<dbReference type="Gene3D" id="3.90.1720.10">
    <property type="entry name" value="endopeptidase domain like (from Nostoc punctiforme)"/>
    <property type="match status" value="1"/>
</dbReference>
<comment type="similarity">
    <text evidence="1">Belongs to the peptidase C40 family.</text>
</comment>
<keyword evidence="8" id="KW-1185">Reference proteome</keyword>
<name>A0ABW2C900_9PSEU</name>
<evidence type="ECO:0000313" key="8">
    <source>
        <dbReference type="Proteomes" id="UP001596337"/>
    </source>
</evidence>
<evidence type="ECO:0000256" key="4">
    <source>
        <dbReference type="ARBA" id="ARBA00022807"/>
    </source>
</evidence>
<dbReference type="EMBL" id="JBHSXX010000001">
    <property type="protein sequence ID" value="MFC6871007.1"/>
    <property type="molecule type" value="Genomic_DNA"/>
</dbReference>
<feature type="domain" description="NlpC/P60" evidence="6">
    <location>
        <begin position="207"/>
        <end position="330"/>
    </location>
</feature>
<evidence type="ECO:0000313" key="7">
    <source>
        <dbReference type="EMBL" id="MFC6871007.1"/>
    </source>
</evidence>
<dbReference type="InterPro" id="IPR051794">
    <property type="entry name" value="PG_Endopeptidase_C40"/>
</dbReference>
<dbReference type="InterPro" id="IPR000064">
    <property type="entry name" value="NLP_P60_dom"/>
</dbReference>
<protein>
    <submittedName>
        <fullName evidence="7">C40 family peptidase</fullName>
    </submittedName>
</protein>
<feature type="signal peptide" evidence="5">
    <location>
        <begin position="1"/>
        <end position="20"/>
    </location>
</feature>
<evidence type="ECO:0000256" key="1">
    <source>
        <dbReference type="ARBA" id="ARBA00007074"/>
    </source>
</evidence>
<dbReference type="Proteomes" id="UP001596337">
    <property type="component" value="Unassembled WGS sequence"/>
</dbReference>
<evidence type="ECO:0000256" key="5">
    <source>
        <dbReference type="SAM" id="SignalP"/>
    </source>
</evidence>
<feature type="chain" id="PRO_5047422248" evidence="5">
    <location>
        <begin position="21"/>
        <end position="332"/>
    </location>
</feature>
<dbReference type="InterPro" id="IPR038765">
    <property type="entry name" value="Papain-like_cys_pep_sf"/>
</dbReference>
<dbReference type="SUPFAM" id="SSF54001">
    <property type="entry name" value="Cysteine proteinases"/>
    <property type="match status" value="1"/>
</dbReference>
<proteinExistence type="inferred from homology"/>